<protein>
    <submittedName>
        <fullName evidence="3">Uncharacterized protein</fullName>
    </submittedName>
</protein>
<dbReference type="AlphaFoldDB" id="A0AAV9Z1L9"/>
<sequence length="155" mass="16861">MFWAIPHVGWLKGVAWGSPFVILGAGIFAVFMGYVSGRFEHFGFERSHSAAAGFTARFRSLPHGYRSQQLLFSSSCETLFGYILQMAEQASVVRQVVLCSIDSYTSWQPFDGSAQRASAASGGGSTTQWAPRRAQPRAAVGVWGGKPQTFPPAKH</sequence>
<accession>A0AAV9Z1L9</accession>
<feature type="compositionally biased region" description="Low complexity" evidence="1">
    <location>
        <begin position="130"/>
        <end position="139"/>
    </location>
</feature>
<evidence type="ECO:0000313" key="4">
    <source>
        <dbReference type="Proteomes" id="UP001362999"/>
    </source>
</evidence>
<evidence type="ECO:0000256" key="1">
    <source>
        <dbReference type="SAM" id="MobiDB-lite"/>
    </source>
</evidence>
<proteinExistence type="predicted"/>
<dbReference type="Proteomes" id="UP001362999">
    <property type="component" value="Unassembled WGS sequence"/>
</dbReference>
<feature type="transmembrane region" description="Helical" evidence="2">
    <location>
        <begin position="20"/>
        <end position="37"/>
    </location>
</feature>
<reference evidence="3 4" key="1">
    <citation type="journal article" date="2024" name="J Genomics">
        <title>Draft genome sequencing and assembly of Favolaschia claudopus CIRM-BRFM 2984 isolated from oak limbs.</title>
        <authorList>
            <person name="Navarro D."/>
            <person name="Drula E."/>
            <person name="Chaduli D."/>
            <person name="Cazenave R."/>
            <person name="Ahrendt S."/>
            <person name="Wang J."/>
            <person name="Lipzen A."/>
            <person name="Daum C."/>
            <person name="Barry K."/>
            <person name="Grigoriev I.V."/>
            <person name="Favel A."/>
            <person name="Rosso M.N."/>
            <person name="Martin F."/>
        </authorList>
    </citation>
    <scope>NUCLEOTIDE SEQUENCE [LARGE SCALE GENOMIC DNA]</scope>
    <source>
        <strain evidence="3 4">CIRM-BRFM 2984</strain>
    </source>
</reference>
<keyword evidence="2" id="KW-1133">Transmembrane helix</keyword>
<keyword evidence="2" id="KW-0812">Transmembrane</keyword>
<evidence type="ECO:0000313" key="3">
    <source>
        <dbReference type="EMBL" id="KAK6967063.1"/>
    </source>
</evidence>
<feature type="region of interest" description="Disordered" evidence="1">
    <location>
        <begin position="115"/>
        <end position="155"/>
    </location>
</feature>
<keyword evidence="2" id="KW-0472">Membrane</keyword>
<evidence type="ECO:0000256" key="2">
    <source>
        <dbReference type="SAM" id="Phobius"/>
    </source>
</evidence>
<dbReference type="EMBL" id="JAWWNJ010000244">
    <property type="protein sequence ID" value="KAK6967063.1"/>
    <property type="molecule type" value="Genomic_DNA"/>
</dbReference>
<gene>
    <name evidence="3" type="ORF">R3P38DRAFT_2815383</name>
</gene>
<organism evidence="3 4">
    <name type="scientific">Favolaschia claudopus</name>
    <dbReference type="NCBI Taxonomy" id="2862362"/>
    <lineage>
        <taxon>Eukaryota</taxon>
        <taxon>Fungi</taxon>
        <taxon>Dikarya</taxon>
        <taxon>Basidiomycota</taxon>
        <taxon>Agaricomycotina</taxon>
        <taxon>Agaricomycetes</taxon>
        <taxon>Agaricomycetidae</taxon>
        <taxon>Agaricales</taxon>
        <taxon>Marasmiineae</taxon>
        <taxon>Mycenaceae</taxon>
        <taxon>Favolaschia</taxon>
    </lineage>
</organism>
<comment type="caution">
    <text evidence="3">The sequence shown here is derived from an EMBL/GenBank/DDBJ whole genome shotgun (WGS) entry which is preliminary data.</text>
</comment>
<keyword evidence="4" id="KW-1185">Reference proteome</keyword>
<name>A0AAV9Z1L9_9AGAR</name>